<sequence length="362" mass="40667">MEDEVDRSSPSSKKLKFKPKLPRRQRRSTVSKTEEVNDDKRSNEDEEAAQAQMLIHKFNENLRRHVPKEKKRNLSLAWTFNSVFISFAFRLSSDLFILSKSAYMDSSQVQVAFGPGAPSPPLLIRKYNVPGHENTGSRWSGTEDTMDDDGKILVPPSAARVDGAINPLPLKGKKQYKEPWDYHHIYYPNTLPLRPPYSGDPKLLDEAEFGEEARNLEYDETTINPASDLGLLEECDNERLFFFQVPEKLPFLKRSASAKGKENAKAEMSMPSESKSASRKTSFEELPRGYMGKMLVYRSGAIKLKLGDALYDVSPGSECTFAQEVMAINTAGKDCCAIGELGKRAVVTPDIEFNLNSVINLD</sequence>
<comment type="caution">
    <text evidence="2">The sequence shown here is derived from an EMBL/GenBank/DDBJ whole genome shotgun (WGS) entry which is preliminary data.</text>
</comment>
<proteinExistence type="predicted"/>
<dbReference type="PANTHER" id="PTHR13408:SF6">
    <property type="entry name" value="DNA BINDING PROTEIN"/>
    <property type="match status" value="1"/>
</dbReference>
<dbReference type="Pfam" id="PF05132">
    <property type="entry name" value="RNA_pol_Rpc4"/>
    <property type="match status" value="1"/>
</dbReference>
<gene>
    <name evidence="2" type="ORF">DKX38_004399</name>
</gene>
<dbReference type="Proteomes" id="UP000326939">
    <property type="component" value="Chromosome 3"/>
</dbReference>
<reference evidence="3" key="1">
    <citation type="journal article" date="2019" name="Gigascience">
        <title>De novo genome assembly of the endangered Acer yangbiense, a plant species with extremely small populations endemic to Yunnan Province, China.</title>
        <authorList>
            <person name="Yang J."/>
            <person name="Wariss H.M."/>
            <person name="Tao L."/>
            <person name="Zhang R."/>
            <person name="Yun Q."/>
            <person name="Hollingsworth P."/>
            <person name="Dao Z."/>
            <person name="Luo G."/>
            <person name="Guo H."/>
            <person name="Ma Y."/>
            <person name="Sun W."/>
        </authorList>
    </citation>
    <scope>NUCLEOTIDE SEQUENCE [LARGE SCALE GENOMIC DNA]</scope>
    <source>
        <strain evidence="3">cv. br00</strain>
    </source>
</reference>
<protein>
    <recommendedName>
        <fullName evidence="4">DNA-directed RNA polymerase III subunit RPC4</fullName>
    </recommendedName>
</protein>
<feature type="region of interest" description="Disordered" evidence="1">
    <location>
        <begin position="1"/>
        <end position="46"/>
    </location>
</feature>
<feature type="compositionally biased region" description="Basic residues" evidence="1">
    <location>
        <begin position="13"/>
        <end position="29"/>
    </location>
</feature>
<dbReference type="AlphaFoldDB" id="A0A5N5N9Z9"/>
<organism evidence="2 3">
    <name type="scientific">Salix brachista</name>
    <dbReference type="NCBI Taxonomy" id="2182728"/>
    <lineage>
        <taxon>Eukaryota</taxon>
        <taxon>Viridiplantae</taxon>
        <taxon>Streptophyta</taxon>
        <taxon>Embryophyta</taxon>
        <taxon>Tracheophyta</taxon>
        <taxon>Spermatophyta</taxon>
        <taxon>Magnoliopsida</taxon>
        <taxon>eudicotyledons</taxon>
        <taxon>Gunneridae</taxon>
        <taxon>Pentapetalae</taxon>
        <taxon>rosids</taxon>
        <taxon>fabids</taxon>
        <taxon>Malpighiales</taxon>
        <taxon>Salicaceae</taxon>
        <taxon>Saliceae</taxon>
        <taxon>Salix</taxon>
    </lineage>
</organism>
<evidence type="ECO:0008006" key="4">
    <source>
        <dbReference type="Google" id="ProtNLM"/>
    </source>
</evidence>
<feature type="compositionally biased region" description="Basic and acidic residues" evidence="1">
    <location>
        <begin position="32"/>
        <end position="43"/>
    </location>
</feature>
<dbReference type="GO" id="GO:0042797">
    <property type="term" value="P:tRNA transcription by RNA polymerase III"/>
    <property type="evidence" value="ECO:0007669"/>
    <property type="project" value="TreeGrafter"/>
</dbReference>
<dbReference type="GO" id="GO:0005666">
    <property type="term" value="C:RNA polymerase III complex"/>
    <property type="evidence" value="ECO:0007669"/>
    <property type="project" value="InterPro"/>
</dbReference>
<name>A0A5N5N9Z9_9ROSI</name>
<feature type="region of interest" description="Disordered" evidence="1">
    <location>
        <begin position="260"/>
        <end position="282"/>
    </location>
</feature>
<dbReference type="EMBL" id="VDCV01000003">
    <property type="protein sequence ID" value="KAB5564345.1"/>
    <property type="molecule type" value="Genomic_DNA"/>
</dbReference>
<accession>A0A5N5N9Z9</accession>
<dbReference type="InterPro" id="IPR007811">
    <property type="entry name" value="RPC4"/>
</dbReference>
<dbReference type="GO" id="GO:0003677">
    <property type="term" value="F:DNA binding"/>
    <property type="evidence" value="ECO:0007669"/>
    <property type="project" value="InterPro"/>
</dbReference>
<keyword evidence="3" id="KW-1185">Reference proteome</keyword>
<dbReference type="PANTHER" id="PTHR13408">
    <property type="entry name" value="DNA-DIRECTED RNA POLYMERASE III"/>
    <property type="match status" value="1"/>
</dbReference>
<evidence type="ECO:0000313" key="2">
    <source>
        <dbReference type="EMBL" id="KAB5564345.1"/>
    </source>
</evidence>
<evidence type="ECO:0000313" key="3">
    <source>
        <dbReference type="Proteomes" id="UP000326939"/>
    </source>
</evidence>
<evidence type="ECO:0000256" key="1">
    <source>
        <dbReference type="SAM" id="MobiDB-lite"/>
    </source>
</evidence>